<dbReference type="Gene3D" id="3.40.50.1820">
    <property type="entry name" value="alpha/beta hydrolase"/>
    <property type="match status" value="1"/>
</dbReference>
<accession>A0A9W4IX97</accession>
<evidence type="ECO:0000259" key="1">
    <source>
        <dbReference type="Pfam" id="PF12697"/>
    </source>
</evidence>
<evidence type="ECO:0000313" key="2">
    <source>
        <dbReference type="EMBL" id="CAG8364762.1"/>
    </source>
</evidence>
<dbReference type="InterPro" id="IPR029058">
    <property type="entry name" value="AB_hydrolase_fold"/>
</dbReference>
<dbReference type="GO" id="GO:0017000">
    <property type="term" value="P:antibiotic biosynthetic process"/>
    <property type="evidence" value="ECO:0007669"/>
    <property type="project" value="UniProtKB-ARBA"/>
</dbReference>
<proteinExistence type="predicted"/>
<dbReference type="EMBL" id="CAJVPG010000155">
    <property type="protein sequence ID" value="CAG8364762.1"/>
    <property type="molecule type" value="Genomic_DNA"/>
</dbReference>
<organism evidence="2 3">
    <name type="scientific">Penicillium salamii</name>
    <dbReference type="NCBI Taxonomy" id="1612424"/>
    <lineage>
        <taxon>Eukaryota</taxon>
        <taxon>Fungi</taxon>
        <taxon>Dikarya</taxon>
        <taxon>Ascomycota</taxon>
        <taxon>Pezizomycotina</taxon>
        <taxon>Eurotiomycetes</taxon>
        <taxon>Eurotiomycetidae</taxon>
        <taxon>Eurotiales</taxon>
        <taxon>Aspergillaceae</taxon>
        <taxon>Penicillium</taxon>
    </lineage>
</organism>
<dbReference type="InterPro" id="IPR000073">
    <property type="entry name" value="AB_hydrolase_1"/>
</dbReference>
<evidence type="ECO:0000313" key="3">
    <source>
        <dbReference type="Proteomes" id="UP001152649"/>
    </source>
</evidence>
<sequence length="146" mass="16497">MTFPFKITEHVIDGQYIREYPRATASPDSPLKLCIKQYTPIDNKNPQPGDLTIVATHGTGIPKELYEPLWEELLARSEQDGIRIRSIWMADATNQGASGILNEQHLGNDPSWYDHSRDVVHMINHFRDQMPRPIIGVGHSLGAVQL</sequence>
<comment type="caution">
    <text evidence="2">The sequence shown here is derived from an EMBL/GenBank/DDBJ whole genome shotgun (WGS) entry which is preliminary data.</text>
</comment>
<name>A0A9W4IX97_9EURO</name>
<dbReference type="AlphaFoldDB" id="A0A9W4IX97"/>
<keyword evidence="3" id="KW-1185">Reference proteome</keyword>
<dbReference type="OrthoDB" id="1708534at2759"/>
<gene>
    <name evidence="2" type="ORF">PSALAMII_LOCUS4138</name>
</gene>
<dbReference type="SUPFAM" id="SSF53474">
    <property type="entry name" value="alpha/beta-Hydrolases"/>
    <property type="match status" value="1"/>
</dbReference>
<dbReference type="Proteomes" id="UP001152649">
    <property type="component" value="Unassembled WGS sequence"/>
</dbReference>
<dbReference type="Pfam" id="PF12697">
    <property type="entry name" value="Abhydrolase_6"/>
    <property type="match status" value="1"/>
</dbReference>
<reference evidence="2" key="1">
    <citation type="submission" date="2021-07" db="EMBL/GenBank/DDBJ databases">
        <authorList>
            <person name="Branca A.L. A."/>
        </authorList>
    </citation>
    <scope>NUCLEOTIDE SEQUENCE</scope>
</reference>
<feature type="domain" description="AB hydrolase-1" evidence="1">
    <location>
        <begin position="53"/>
        <end position="144"/>
    </location>
</feature>
<protein>
    <recommendedName>
        <fullName evidence="1">AB hydrolase-1 domain-containing protein</fullName>
    </recommendedName>
</protein>
<dbReference type="GO" id="GO:0072330">
    <property type="term" value="P:monocarboxylic acid biosynthetic process"/>
    <property type="evidence" value="ECO:0007669"/>
    <property type="project" value="UniProtKB-ARBA"/>
</dbReference>